<organism evidence="1 2">
    <name type="scientific">Fusarium longipes</name>
    <dbReference type="NCBI Taxonomy" id="694270"/>
    <lineage>
        <taxon>Eukaryota</taxon>
        <taxon>Fungi</taxon>
        <taxon>Dikarya</taxon>
        <taxon>Ascomycota</taxon>
        <taxon>Pezizomycotina</taxon>
        <taxon>Sordariomycetes</taxon>
        <taxon>Hypocreomycetidae</taxon>
        <taxon>Hypocreales</taxon>
        <taxon>Nectriaceae</taxon>
        <taxon>Fusarium</taxon>
    </lineage>
</organism>
<evidence type="ECO:0000313" key="1">
    <source>
        <dbReference type="EMBL" id="RGP71995.1"/>
    </source>
</evidence>
<protein>
    <submittedName>
        <fullName evidence="1">Uncharacterized protein</fullName>
    </submittedName>
</protein>
<name>A0A395SII0_9HYPO</name>
<dbReference type="OrthoDB" id="5035669at2759"/>
<dbReference type="EMBL" id="PXOG01000152">
    <property type="protein sequence ID" value="RGP71995.1"/>
    <property type="molecule type" value="Genomic_DNA"/>
</dbReference>
<gene>
    <name evidence="1" type="ORF">FLONG3_6894</name>
</gene>
<evidence type="ECO:0000313" key="2">
    <source>
        <dbReference type="Proteomes" id="UP000266234"/>
    </source>
</evidence>
<accession>A0A395SII0</accession>
<keyword evidence="2" id="KW-1185">Reference proteome</keyword>
<reference evidence="1 2" key="1">
    <citation type="journal article" date="2018" name="PLoS Pathog.">
        <title>Evolution of structural diversity of trichothecenes, a family of toxins produced by plant pathogenic and entomopathogenic fungi.</title>
        <authorList>
            <person name="Proctor R.H."/>
            <person name="McCormick S.P."/>
            <person name="Kim H.S."/>
            <person name="Cardoza R.E."/>
            <person name="Stanley A.M."/>
            <person name="Lindo L."/>
            <person name="Kelly A."/>
            <person name="Brown D.W."/>
            <person name="Lee T."/>
            <person name="Vaughan M.M."/>
            <person name="Alexander N.J."/>
            <person name="Busman M."/>
            <person name="Gutierrez S."/>
        </authorList>
    </citation>
    <scope>NUCLEOTIDE SEQUENCE [LARGE SCALE GENOMIC DNA]</scope>
    <source>
        <strain evidence="1 2">NRRL 20695</strain>
    </source>
</reference>
<dbReference type="AlphaFoldDB" id="A0A395SII0"/>
<proteinExistence type="predicted"/>
<dbReference type="Proteomes" id="UP000266234">
    <property type="component" value="Unassembled WGS sequence"/>
</dbReference>
<comment type="caution">
    <text evidence="1">The sequence shown here is derived from an EMBL/GenBank/DDBJ whole genome shotgun (WGS) entry which is preliminary data.</text>
</comment>
<sequence length="477" mass="53142">MNSKIRVLTLSAQGEEAFLQRLLEPIGDVSVNEVDISRVWSQEGPLERAILSRAPSPEKIAQLLAEVIYVDKKSSRLILSFDESLWERMNELLDAERSMFTFEFISINGYKRLESVAALAKPGLTIIATVFGQVSQWWAHQTEDASVTVYSGRTTPQDFVKQGDQAVRLVEGAQLGGFVACAIDLGQIGMMADHIIGCFVRDPLLVKGMKDSLTAQGLISDNRLTLSNPETLVFWYLLSMFAYDYRLAMFVALLSNHVVRRTKMQFAATIVSDSICCLCQSGSVRREAADTVFRSCFGFGRGLAKSGSTWVDLGLVEYLHDQKTRRPSTADAVDGIIDIREEVADRIQLMSNSMMKSINNMTESEAPEPPVSTGACYLAEDEKRQLHQHLFQAYMHQLIRCRKSLGGEPMLTPYGTMTRCKFPDDDTHVTTLLDLSSLIEEAGNAQVFGISHAMKRLPSGDIEIHDWVMIPSDIFAC</sequence>